<dbReference type="OrthoDB" id="10021397at2759"/>
<evidence type="ECO:0000256" key="3">
    <source>
        <dbReference type="ARBA" id="ARBA00022692"/>
    </source>
</evidence>
<dbReference type="FunFam" id="1.20.1720.10:FF:000012">
    <property type="entry name" value="MFS toxin efflux pump (AflT)"/>
    <property type="match status" value="1"/>
</dbReference>
<dbReference type="InParanoid" id="A0A7C8ISU7"/>
<feature type="transmembrane region" description="Helical" evidence="7">
    <location>
        <begin position="164"/>
        <end position="183"/>
    </location>
</feature>
<dbReference type="FunCoup" id="A0A7C8ISU7">
    <property type="interactions" value="65"/>
</dbReference>
<feature type="compositionally biased region" description="Low complexity" evidence="6">
    <location>
        <begin position="33"/>
        <end position="43"/>
    </location>
</feature>
<feature type="transmembrane region" description="Helical" evidence="7">
    <location>
        <begin position="292"/>
        <end position="317"/>
    </location>
</feature>
<feature type="transmembrane region" description="Helical" evidence="7">
    <location>
        <begin position="432"/>
        <end position="454"/>
    </location>
</feature>
<accession>A0A7C8ISU7</accession>
<feature type="transmembrane region" description="Helical" evidence="7">
    <location>
        <begin position="539"/>
        <end position="557"/>
    </location>
</feature>
<feature type="transmembrane region" description="Helical" evidence="7">
    <location>
        <begin position="329"/>
        <end position="347"/>
    </location>
</feature>
<dbReference type="PRINTS" id="PR01036">
    <property type="entry name" value="TCRTETB"/>
</dbReference>
<feature type="region of interest" description="Disordered" evidence="6">
    <location>
        <begin position="27"/>
        <end position="57"/>
    </location>
</feature>
<dbReference type="PROSITE" id="PS50850">
    <property type="entry name" value="MFS"/>
    <property type="match status" value="1"/>
</dbReference>
<keyword evidence="2" id="KW-0813">Transport</keyword>
<dbReference type="AlphaFoldDB" id="A0A7C8ISU7"/>
<feature type="transmembrane region" description="Helical" evidence="7">
    <location>
        <begin position="103"/>
        <end position="121"/>
    </location>
</feature>
<dbReference type="FunFam" id="1.20.1250.20:FF:000196">
    <property type="entry name" value="MFS toxin efflux pump (AflT)"/>
    <property type="match status" value="1"/>
</dbReference>
<dbReference type="Gene3D" id="1.20.1250.20">
    <property type="entry name" value="MFS general substrate transporter like domains"/>
    <property type="match status" value="1"/>
</dbReference>
<dbReference type="InterPro" id="IPR020846">
    <property type="entry name" value="MFS_dom"/>
</dbReference>
<feature type="transmembrane region" description="Helical" evidence="7">
    <location>
        <begin position="466"/>
        <end position="489"/>
    </location>
</feature>
<evidence type="ECO:0000259" key="8">
    <source>
        <dbReference type="PROSITE" id="PS50850"/>
    </source>
</evidence>
<feature type="compositionally biased region" description="Basic and acidic residues" evidence="6">
    <location>
        <begin position="44"/>
        <end position="57"/>
    </location>
</feature>
<feature type="transmembrane region" description="Helical" evidence="7">
    <location>
        <begin position="399"/>
        <end position="420"/>
    </location>
</feature>
<dbReference type="EMBL" id="WUBL01000232">
    <property type="protein sequence ID" value="KAF2963099.1"/>
    <property type="molecule type" value="Genomic_DNA"/>
</dbReference>
<evidence type="ECO:0000313" key="9">
    <source>
        <dbReference type="EMBL" id="KAF2963099.1"/>
    </source>
</evidence>
<protein>
    <recommendedName>
        <fullName evidence="8">Major facilitator superfamily (MFS) profile domain-containing protein</fullName>
    </recommendedName>
</protein>
<comment type="caution">
    <text evidence="9">The sequence shown here is derived from an EMBL/GenBank/DDBJ whole genome shotgun (WGS) entry which is preliminary data.</text>
</comment>
<feature type="compositionally biased region" description="Polar residues" evidence="6">
    <location>
        <begin position="1"/>
        <end position="12"/>
    </location>
</feature>
<evidence type="ECO:0000256" key="5">
    <source>
        <dbReference type="ARBA" id="ARBA00023136"/>
    </source>
</evidence>
<feature type="transmembrane region" description="Helical" evidence="7">
    <location>
        <begin position="221"/>
        <end position="241"/>
    </location>
</feature>
<dbReference type="CDD" id="cd17502">
    <property type="entry name" value="MFS_Azr1_MDR_like"/>
    <property type="match status" value="1"/>
</dbReference>
<dbReference type="GO" id="GO:0005886">
    <property type="term" value="C:plasma membrane"/>
    <property type="evidence" value="ECO:0007669"/>
    <property type="project" value="TreeGrafter"/>
</dbReference>
<comment type="subcellular location">
    <subcellularLocation>
        <location evidence="1">Membrane</location>
        <topology evidence="1">Multi-pass membrane protein</topology>
    </subcellularLocation>
</comment>
<keyword evidence="10" id="KW-1185">Reference proteome</keyword>
<dbReference type="PANTHER" id="PTHR23501:SF153">
    <property type="entry name" value="AFLATOXIN EFFLUX PUMP, PUTATIVE-RELATED"/>
    <property type="match status" value="1"/>
</dbReference>
<proteinExistence type="predicted"/>
<dbReference type="Pfam" id="PF07690">
    <property type="entry name" value="MFS_1"/>
    <property type="match status" value="1"/>
</dbReference>
<keyword evidence="3 7" id="KW-0812">Transmembrane</keyword>
<dbReference type="InterPro" id="IPR011701">
    <property type="entry name" value="MFS"/>
</dbReference>
<reference evidence="9 10" key="1">
    <citation type="submission" date="2019-12" db="EMBL/GenBank/DDBJ databases">
        <title>Draft genome sequence of the ascomycete Xylaria multiplex DSM 110363.</title>
        <authorList>
            <person name="Buettner E."/>
            <person name="Kellner H."/>
        </authorList>
    </citation>
    <scope>NUCLEOTIDE SEQUENCE [LARGE SCALE GENOMIC DNA]</scope>
    <source>
        <strain evidence="9 10">DSM 110363</strain>
    </source>
</reference>
<evidence type="ECO:0000256" key="2">
    <source>
        <dbReference type="ARBA" id="ARBA00022448"/>
    </source>
</evidence>
<sequence>METQTHQATSNDGLEKPVSALIPPRAVDSYTLPSDSPSDSVPVVDDHASTEPKPKSTSEVKGVRLGLLLLSIYISVFLINLDQLIVSTAIPDITDEFHSLQDIGWYGSAYLLTSCSFQLMFGKIYTFYSARVVYIISILFFEAGSAICGAAPNSSVFIAGRSIQGIGAAGIYSGSVVGIVSVVPLHRRPIYMGLFGATSGVSSILGPLVGGAFTSNVTWRWCFYINLPFGGVALLSIATLLKVPRPNTSLDWKTKLSQLDAVGTICLVPGVVSFLLALQWGGTTYAWNSSRIIALLTLESVLLVLFVVAQLIMPATATVAPRIFKQRSIYTGFLAIFTIGAQFNIFYQGDINEPQVYFLPIWFQAIKGDSPVDSGIHLLPFPLATIIATLIMGGAATKLGYYTPFLLIGSFLMIIGAGLLTTLEVDTSMAKWIGYQVLYGFGLGMGIQVPNLAAQTVLQQADVATGVALMLFGLQLGGAIFISVGQSVFTNELASRLSTLQGFDGSMIGDNGATVISSSIPVELRPRVLDAYNGALRNAFRVGLIIAALTVIGAVGMEWRSVKSEKPDTVSVKDEDQGKLEERKKDEPQK</sequence>
<feature type="transmembrane region" description="Helical" evidence="7">
    <location>
        <begin position="133"/>
        <end position="152"/>
    </location>
</feature>
<feature type="transmembrane region" description="Helical" evidence="7">
    <location>
        <begin position="65"/>
        <end position="91"/>
    </location>
</feature>
<feature type="transmembrane region" description="Helical" evidence="7">
    <location>
        <begin position="375"/>
        <end position="392"/>
    </location>
</feature>
<gene>
    <name evidence="9" type="ORF">GQX73_g10466</name>
</gene>
<evidence type="ECO:0000256" key="7">
    <source>
        <dbReference type="SAM" id="Phobius"/>
    </source>
</evidence>
<name>A0A7C8ISU7_9PEZI</name>
<keyword evidence="5 7" id="KW-0472">Membrane</keyword>
<dbReference type="InterPro" id="IPR036259">
    <property type="entry name" value="MFS_trans_sf"/>
</dbReference>
<dbReference type="GO" id="GO:0022857">
    <property type="term" value="F:transmembrane transporter activity"/>
    <property type="evidence" value="ECO:0007669"/>
    <property type="project" value="InterPro"/>
</dbReference>
<organism evidence="9 10">
    <name type="scientific">Xylaria multiplex</name>
    <dbReference type="NCBI Taxonomy" id="323545"/>
    <lineage>
        <taxon>Eukaryota</taxon>
        <taxon>Fungi</taxon>
        <taxon>Dikarya</taxon>
        <taxon>Ascomycota</taxon>
        <taxon>Pezizomycotina</taxon>
        <taxon>Sordariomycetes</taxon>
        <taxon>Xylariomycetidae</taxon>
        <taxon>Xylariales</taxon>
        <taxon>Xylariaceae</taxon>
        <taxon>Xylaria</taxon>
    </lineage>
</organism>
<feature type="transmembrane region" description="Helical" evidence="7">
    <location>
        <begin position="261"/>
        <end position="280"/>
    </location>
</feature>
<dbReference type="Proteomes" id="UP000481858">
    <property type="component" value="Unassembled WGS sequence"/>
</dbReference>
<evidence type="ECO:0000256" key="4">
    <source>
        <dbReference type="ARBA" id="ARBA00022989"/>
    </source>
</evidence>
<keyword evidence="4 7" id="KW-1133">Transmembrane helix</keyword>
<evidence type="ECO:0000256" key="6">
    <source>
        <dbReference type="SAM" id="MobiDB-lite"/>
    </source>
</evidence>
<evidence type="ECO:0000256" key="1">
    <source>
        <dbReference type="ARBA" id="ARBA00004141"/>
    </source>
</evidence>
<feature type="domain" description="Major facilitator superfamily (MFS) profile" evidence="8">
    <location>
        <begin position="68"/>
        <end position="565"/>
    </location>
</feature>
<dbReference type="PANTHER" id="PTHR23501">
    <property type="entry name" value="MAJOR FACILITATOR SUPERFAMILY"/>
    <property type="match status" value="1"/>
</dbReference>
<dbReference type="SUPFAM" id="SSF103473">
    <property type="entry name" value="MFS general substrate transporter"/>
    <property type="match status" value="1"/>
</dbReference>
<feature type="region of interest" description="Disordered" evidence="6">
    <location>
        <begin position="563"/>
        <end position="590"/>
    </location>
</feature>
<evidence type="ECO:0000313" key="10">
    <source>
        <dbReference type="Proteomes" id="UP000481858"/>
    </source>
</evidence>
<feature type="region of interest" description="Disordered" evidence="6">
    <location>
        <begin position="1"/>
        <end position="20"/>
    </location>
</feature>
<feature type="transmembrane region" description="Helical" evidence="7">
    <location>
        <begin position="190"/>
        <end position="209"/>
    </location>
</feature>